<dbReference type="InterPro" id="IPR003599">
    <property type="entry name" value="Ig_sub"/>
</dbReference>
<dbReference type="Ensembl" id="ENSSRHT00000107132.1">
    <property type="protein sequence ID" value="ENSSRHP00000104327.1"/>
    <property type="gene ID" value="ENSSRHG00000050983.1"/>
</dbReference>
<keyword evidence="2" id="KW-1064">Adaptive immunity</keyword>
<name>A0A673NNX4_9TELE</name>
<dbReference type="AlphaFoldDB" id="A0A673NNX4"/>
<feature type="domain" description="Ig-like" evidence="5">
    <location>
        <begin position="24"/>
        <end position="122"/>
    </location>
</feature>
<organism evidence="6 7">
    <name type="scientific">Sinocyclocheilus rhinocerous</name>
    <dbReference type="NCBI Taxonomy" id="307959"/>
    <lineage>
        <taxon>Eukaryota</taxon>
        <taxon>Metazoa</taxon>
        <taxon>Chordata</taxon>
        <taxon>Craniata</taxon>
        <taxon>Vertebrata</taxon>
        <taxon>Euteleostomi</taxon>
        <taxon>Actinopterygii</taxon>
        <taxon>Neopterygii</taxon>
        <taxon>Teleostei</taxon>
        <taxon>Ostariophysi</taxon>
        <taxon>Cypriniformes</taxon>
        <taxon>Cyprinidae</taxon>
        <taxon>Cyprininae</taxon>
        <taxon>Sinocyclocheilus</taxon>
    </lineage>
</organism>
<feature type="signal peptide" evidence="4">
    <location>
        <begin position="1"/>
        <end position="23"/>
    </location>
</feature>
<feature type="chain" id="PRO_5025674430" description="Ig-like domain-containing protein" evidence="4">
    <location>
        <begin position="24"/>
        <end position="137"/>
    </location>
</feature>
<evidence type="ECO:0000259" key="5">
    <source>
        <dbReference type="PROSITE" id="PS50835"/>
    </source>
</evidence>
<dbReference type="InterPro" id="IPR050199">
    <property type="entry name" value="IgHV"/>
</dbReference>
<dbReference type="PANTHER" id="PTHR23266">
    <property type="entry name" value="IMMUNOGLOBULIN HEAVY CHAIN"/>
    <property type="match status" value="1"/>
</dbReference>
<keyword evidence="1" id="KW-0391">Immunity</keyword>
<evidence type="ECO:0000313" key="7">
    <source>
        <dbReference type="Proteomes" id="UP000472270"/>
    </source>
</evidence>
<evidence type="ECO:0000256" key="2">
    <source>
        <dbReference type="ARBA" id="ARBA00023130"/>
    </source>
</evidence>
<dbReference type="GO" id="GO:0019814">
    <property type="term" value="C:immunoglobulin complex"/>
    <property type="evidence" value="ECO:0007669"/>
    <property type="project" value="UniProtKB-KW"/>
</dbReference>
<evidence type="ECO:0000256" key="3">
    <source>
        <dbReference type="ARBA" id="ARBA00043265"/>
    </source>
</evidence>
<protein>
    <recommendedName>
        <fullName evidence="5">Ig-like domain-containing protein</fullName>
    </recommendedName>
</protein>
<dbReference type="InterPro" id="IPR036179">
    <property type="entry name" value="Ig-like_dom_sf"/>
</dbReference>
<keyword evidence="3" id="KW-1280">Immunoglobulin</keyword>
<dbReference type="GO" id="GO:0005576">
    <property type="term" value="C:extracellular region"/>
    <property type="evidence" value="ECO:0007669"/>
    <property type="project" value="UniProtKB-ARBA"/>
</dbReference>
<evidence type="ECO:0000313" key="6">
    <source>
        <dbReference type="Ensembl" id="ENSSRHP00000104327.1"/>
    </source>
</evidence>
<sequence>MWTELCNCINVCIVIFSLTGVECNIVLTQPNSVVLQPGHSLTLTCEVSGYSVTDNSYATAWIRHPAAGKGPEWVATPSNGNSYISYSDKVKGRFTISRDNNKNQLYLQMSSLKMEDTAIYYCARDTEECVVLYKKHF</sequence>
<dbReference type="InterPro" id="IPR013106">
    <property type="entry name" value="Ig_V-set"/>
</dbReference>
<dbReference type="PROSITE" id="PS50835">
    <property type="entry name" value="IG_LIKE"/>
    <property type="match status" value="1"/>
</dbReference>
<proteinExistence type="predicted"/>
<dbReference type="SMART" id="SM00406">
    <property type="entry name" value="IGv"/>
    <property type="match status" value="1"/>
</dbReference>
<keyword evidence="4" id="KW-0732">Signal</keyword>
<reference evidence="6" key="1">
    <citation type="submission" date="2025-08" db="UniProtKB">
        <authorList>
            <consortium name="Ensembl"/>
        </authorList>
    </citation>
    <scope>IDENTIFICATION</scope>
</reference>
<reference evidence="6" key="2">
    <citation type="submission" date="2025-09" db="UniProtKB">
        <authorList>
            <consortium name="Ensembl"/>
        </authorList>
    </citation>
    <scope>IDENTIFICATION</scope>
</reference>
<evidence type="ECO:0000256" key="4">
    <source>
        <dbReference type="SAM" id="SignalP"/>
    </source>
</evidence>
<dbReference type="Gene3D" id="2.60.40.10">
    <property type="entry name" value="Immunoglobulins"/>
    <property type="match status" value="1"/>
</dbReference>
<dbReference type="InterPro" id="IPR013783">
    <property type="entry name" value="Ig-like_fold"/>
</dbReference>
<dbReference type="Proteomes" id="UP000472270">
    <property type="component" value="Unassembled WGS sequence"/>
</dbReference>
<accession>A0A673NNX4</accession>
<dbReference type="GO" id="GO:0002250">
    <property type="term" value="P:adaptive immune response"/>
    <property type="evidence" value="ECO:0007669"/>
    <property type="project" value="UniProtKB-KW"/>
</dbReference>
<keyword evidence="7" id="KW-1185">Reference proteome</keyword>
<dbReference type="InterPro" id="IPR007110">
    <property type="entry name" value="Ig-like_dom"/>
</dbReference>
<evidence type="ECO:0000256" key="1">
    <source>
        <dbReference type="ARBA" id="ARBA00022859"/>
    </source>
</evidence>
<dbReference type="SMART" id="SM00409">
    <property type="entry name" value="IG"/>
    <property type="match status" value="1"/>
</dbReference>
<dbReference type="Pfam" id="PF07686">
    <property type="entry name" value="V-set"/>
    <property type="match status" value="1"/>
</dbReference>
<dbReference type="SUPFAM" id="SSF48726">
    <property type="entry name" value="Immunoglobulin"/>
    <property type="match status" value="1"/>
</dbReference>